<reference evidence="10 11" key="1">
    <citation type="submission" date="2023-10" db="EMBL/GenBank/DDBJ databases">
        <title>Draft genome sequence of Xylaria bambusicola isolate GMP-LS, the root and basal stem rot pathogen of sugarcane in Indonesia.</title>
        <authorList>
            <person name="Selvaraj P."/>
            <person name="Muralishankar V."/>
            <person name="Muruganantham S."/>
            <person name="Sp S."/>
            <person name="Haryani S."/>
            <person name="Lau K.J.X."/>
            <person name="Naqvi N.I."/>
        </authorList>
    </citation>
    <scope>NUCLEOTIDE SEQUENCE [LARGE SCALE GENOMIC DNA]</scope>
    <source>
        <strain evidence="10">GMP-LS</strain>
    </source>
</reference>
<evidence type="ECO:0000256" key="8">
    <source>
        <dbReference type="RuleBase" id="RU363084"/>
    </source>
</evidence>
<dbReference type="InterPro" id="IPR005579">
    <property type="entry name" value="Cgr1-like"/>
</dbReference>
<evidence type="ECO:0000256" key="5">
    <source>
        <dbReference type="ARBA" id="ARBA00022552"/>
    </source>
</evidence>
<evidence type="ECO:0000256" key="9">
    <source>
        <dbReference type="SAM" id="MobiDB-lite"/>
    </source>
</evidence>
<dbReference type="AlphaFoldDB" id="A0AAN7YZK1"/>
<comment type="function">
    <text evidence="1 8">Involved in nucleolar integrity and required for processing of the pre-rRNA for the 60S ribosome subunit.</text>
</comment>
<evidence type="ECO:0000256" key="2">
    <source>
        <dbReference type="ARBA" id="ARBA00004604"/>
    </source>
</evidence>
<keyword evidence="11" id="KW-1185">Reference proteome</keyword>
<evidence type="ECO:0000256" key="6">
    <source>
        <dbReference type="ARBA" id="ARBA00023054"/>
    </source>
</evidence>
<dbReference type="Proteomes" id="UP001305414">
    <property type="component" value="Unassembled WGS sequence"/>
</dbReference>
<evidence type="ECO:0000256" key="3">
    <source>
        <dbReference type="ARBA" id="ARBA00007869"/>
    </source>
</evidence>
<keyword evidence="6" id="KW-0175">Coiled coil</keyword>
<dbReference type="EMBL" id="JAWHQM010000001">
    <property type="protein sequence ID" value="KAK5624647.1"/>
    <property type="molecule type" value="Genomic_DNA"/>
</dbReference>
<feature type="compositionally biased region" description="Basic and acidic residues" evidence="9">
    <location>
        <begin position="71"/>
        <end position="86"/>
    </location>
</feature>
<keyword evidence="4 8" id="KW-0690">Ribosome biogenesis</keyword>
<gene>
    <name evidence="10" type="ORF">RRF57_000363</name>
</gene>
<proteinExistence type="inferred from homology"/>
<comment type="subcellular location">
    <subcellularLocation>
        <location evidence="2 8">Nucleus</location>
        <location evidence="2 8">Nucleolus</location>
    </subcellularLocation>
</comment>
<keyword evidence="5 8" id="KW-0698">rRNA processing</keyword>
<keyword evidence="7 8" id="KW-0539">Nucleus</keyword>
<dbReference type="GO" id="GO:0006364">
    <property type="term" value="P:rRNA processing"/>
    <property type="evidence" value="ECO:0007669"/>
    <property type="project" value="UniProtKB-UniRule"/>
</dbReference>
<evidence type="ECO:0000256" key="4">
    <source>
        <dbReference type="ARBA" id="ARBA00022517"/>
    </source>
</evidence>
<evidence type="ECO:0000256" key="7">
    <source>
        <dbReference type="ARBA" id="ARBA00023242"/>
    </source>
</evidence>
<protein>
    <recommendedName>
        <fullName evidence="8">rRNA-processing protein</fullName>
    </recommendedName>
</protein>
<accession>A0AAN7YZK1</accession>
<dbReference type="GO" id="GO:0005730">
    <property type="term" value="C:nucleolus"/>
    <property type="evidence" value="ECO:0007669"/>
    <property type="project" value="UniProtKB-SubCell"/>
</dbReference>
<dbReference type="Pfam" id="PF03879">
    <property type="entry name" value="Cgr1"/>
    <property type="match status" value="1"/>
</dbReference>
<evidence type="ECO:0000313" key="11">
    <source>
        <dbReference type="Proteomes" id="UP001305414"/>
    </source>
</evidence>
<comment type="caution">
    <text evidence="10">The sequence shown here is derived from an EMBL/GenBank/DDBJ whole genome shotgun (WGS) entry which is preliminary data.</text>
</comment>
<feature type="region of interest" description="Disordered" evidence="9">
    <location>
        <begin position="71"/>
        <end position="92"/>
    </location>
</feature>
<sequence length="92" mass="10613">MLSALKQNPKPYPKACARMVGIDSRRWAAHVTNLFLGKQWHAPRKAFRPSAGLTSYEQREKRRLAMSVTKAKEKEMKEEKEAERQVRPAFSA</sequence>
<organism evidence="10 11">
    <name type="scientific">Xylaria bambusicola</name>
    <dbReference type="NCBI Taxonomy" id="326684"/>
    <lineage>
        <taxon>Eukaryota</taxon>
        <taxon>Fungi</taxon>
        <taxon>Dikarya</taxon>
        <taxon>Ascomycota</taxon>
        <taxon>Pezizomycotina</taxon>
        <taxon>Sordariomycetes</taxon>
        <taxon>Xylariomycetidae</taxon>
        <taxon>Xylariales</taxon>
        <taxon>Xylariaceae</taxon>
        <taxon>Xylaria</taxon>
    </lineage>
</organism>
<comment type="similarity">
    <text evidence="3 8">Belongs to the CGR1 family.</text>
</comment>
<evidence type="ECO:0000256" key="1">
    <source>
        <dbReference type="ARBA" id="ARBA00004090"/>
    </source>
</evidence>
<name>A0AAN7YZK1_9PEZI</name>
<evidence type="ECO:0000313" key="10">
    <source>
        <dbReference type="EMBL" id="KAK5624647.1"/>
    </source>
</evidence>